<protein>
    <recommendedName>
        <fullName evidence="2">D-aminoacyl-tRNA deacylase</fullName>
        <shortName evidence="2">DTD</shortName>
        <ecNumber evidence="2">3.1.1.96</ecNumber>
    </recommendedName>
    <alternativeName>
        <fullName evidence="2">Gly-tRNA(Ala) deacylase</fullName>
        <ecNumber evidence="2">3.1.1.-</ecNumber>
    </alternativeName>
</protein>
<keyword evidence="2 3" id="KW-0378">Hydrolase</keyword>
<name>A0ABT5N795_9PSED</name>
<keyword evidence="4" id="KW-1185">Reference proteome</keyword>
<keyword evidence="2" id="KW-0820">tRNA-binding</keyword>
<reference evidence="3" key="1">
    <citation type="submission" date="2022-05" db="EMBL/GenBank/DDBJ databases">
        <title>Novel Pseudomonas spp. Isolated from a Rainbow Trout Aquaculture Facility.</title>
        <authorList>
            <person name="Testerman T."/>
            <person name="Graf J."/>
        </authorList>
    </citation>
    <scope>NUCLEOTIDE SEQUENCE</scope>
    <source>
        <strain evidence="3">ID1050</strain>
    </source>
</reference>
<sequence length="145" mass="15277">MKGLLQRVRGARVEVAGQVVGAIDQGLLVLVAVEPSDTAASADKLLHKLLNYRVFSDDEGKMNLSLKDIGGGLLLVSQFTLAADTKSGLRPSFSTAAPPALGEALFEHLLSQAQQLHGTVASGRFGADMQVHLVNDGPVTFLLQT</sequence>
<dbReference type="PANTHER" id="PTHR10472:SF5">
    <property type="entry name" value="D-AMINOACYL-TRNA DEACYLASE 1"/>
    <property type="match status" value="1"/>
</dbReference>
<dbReference type="EMBL" id="JAMDHD010000009">
    <property type="protein sequence ID" value="MDD0984424.1"/>
    <property type="molecule type" value="Genomic_DNA"/>
</dbReference>
<evidence type="ECO:0000313" key="4">
    <source>
        <dbReference type="Proteomes" id="UP001148189"/>
    </source>
</evidence>
<gene>
    <name evidence="2 3" type="primary">dtd</name>
    <name evidence="3" type="ORF">M5G21_05560</name>
</gene>
<comment type="similarity">
    <text evidence="1 2">Belongs to the DTD family.</text>
</comment>
<proteinExistence type="inferred from homology"/>
<dbReference type="PANTHER" id="PTHR10472">
    <property type="entry name" value="D-TYROSYL-TRNA TYR DEACYLASE"/>
    <property type="match status" value="1"/>
</dbReference>
<dbReference type="GO" id="GO:0051499">
    <property type="term" value="F:D-aminoacyl-tRNA deacylase activity"/>
    <property type="evidence" value="ECO:0007669"/>
    <property type="project" value="UniProtKB-EC"/>
</dbReference>
<evidence type="ECO:0000313" key="3">
    <source>
        <dbReference type="EMBL" id="MDD0984424.1"/>
    </source>
</evidence>
<dbReference type="RefSeq" id="WP_115127190.1">
    <property type="nucleotide sequence ID" value="NZ_CP181251.1"/>
</dbReference>
<dbReference type="InterPro" id="IPR023509">
    <property type="entry name" value="DTD-like_sf"/>
</dbReference>
<keyword evidence="2" id="KW-0963">Cytoplasm</keyword>
<feature type="short sequence motif" description="Gly-cisPro motif, important for rejection of L-amino acids" evidence="2">
    <location>
        <begin position="137"/>
        <end position="138"/>
    </location>
</feature>
<evidence type="ECO:0000256" key="2">
    <source>
        <dbReference type="HAMAP-Rule" id="MF_00518"/>
    </source>
</evidence>
<keyword evidence="2" id="KW-0694">RNA-binding</keyword>
<comment type="domain">
    <text evidence="2">A Gly-cisPro motif from one monomer fits into the active site of the other monomer to allow specific chiral rejection of L-amino acids.</text>
</comment>
<dbReference type="NCBIfam" id="TIGR00256">
    <property type="entry name" value="D-aminoacyl-tRNA deacylase"/>
    <property type="match status" value="1"/>
</dbReference>
<dbReference type="HAMAP" id="MF_00518">
    <property type="entry name" value="Deacylase_Dtd"/>
    <property type="match status" value="1"/>
</dbReference>
<accession>A0ABT5N795</accession>
<dbReference type="Proteomes" id="UP001148189">
    <property type="component" value="Unassembled WGS sequence"/>
</dbReference>
<organism evidence="3 4">
    <name type="scientific">Pseudomonas shahriarae</name>
    <dbReference type="NCBI Taxonomy" id="2745512"/>
    <lineage>
        <taxon>Bacteria</taxon>
        <taxon>Pseudomonadati</taxon>
        <taxon>Pseudomonadota</taxon>
        <taxon>Gammaproteobacteria</taxon>
        <taxon>Pseudomonadales</taxon>
        <taxon>Pseudomonadaceae</taxon>
        <taxon>Pseudomonas</taxon>
    </lineage>
</organism>
<dbReference type="EC" id="3.1.1.96" evidence="2"/>
<dbReference type="SUPFAM" id="SSF69500">
    <property type="entry name" value="DTD-like"/>
    <property type="match status" value="1"/>
</dbReference>
<comment type="subcellular location">
    <subcellularLocation>
        <location evidence="2">Cytoplasm</location>
    </subcellularLocation>
</comment>
<comment type="catalytic activity">
    <reaction evidence="2">
        <text>a D-aminoacyl-tRNA + H2O = a tRNA + a D-alpha-amino acid + H(+)</text>
        <dbReference type="Rhea" id="RHEA:13953"/>
        <dbReference type="Rhea" id="RHEA-COMP:10123"/>
        <dbReference type="Rhea" id="RHEA-COMP:10124"/>
        <dbReference type="ChEBI" id="CHEBI:15377"/>
        <dbReference type="ChEBI" id="CHEBI:15378"/>
        <dbReference type="ChEBI" id="CHEBI:59871"/>
        <dbReference type="ChEBI" id="CHEBI:78442"/>
        <dbReference type="ChEBI" id="CHEBI:79333"/>
        <dbReference type="EC" id="3.1.1.96"/>
    </reaction>
</comment>
<comment type="catalytic activity">
    <reaction evidence="2">
        <text>glycyl-tRNA(Ala) + H2O = tRNA(Ala) + glycine + H(+)</text>
        <dbReference type="Rhea" id="RHEA:53744"/>
        <dbReference type="Rhea" id="RHEA-COMP:9657"/>
        <dbReference type="Rhea" id="RHEA-COMP:13640"/>
        <dbReference type="ChEBI" id="CHEBI:15377"/>
        <dbReference type="ChEBI" id="CHEBI:15378"/>
        <dbReference type="ChEBI" id="CHEBI:57305"/>
        <dbReference type="ChEBI" id="CHEBI:78442"/>
        <dbReference type="ChEBI" id="CHEBI:78522"/>
    </reaction>
</comment>
<evidence type="ECO:0000256" key="1">
    <source>
        <dbReference type="ARBA" id="ARBA00009673"/>
    </source>
</evidence>
<dbReference type="Pfam" id="PF02580">
    <property type="entry name" value="Tyr_Deacylase"/>
    <property type="match status" value="1"/>
</dbReference>
<dbReference type="EC" id="3.1.1.-" evidence="2"/>
<dbReference type="CDD" id="cd00563">
    <property type="entry name" value="Dtyr_deacylase"/>
    <property type="match status" value="1"/>
</dbReference>
<dbReference type="Gene3D" id="3.50.80.10">
    <property type="entry name" value="D-tyrosyl-tRNA(Tyr) deacylase"/>
    <property type="match status" value="1"/>
</dbReference>
<dbReference type="InterPro" id="IPR003732">
    <property type="entry name" value="Daa-tRNA_deacyls_DTD"/>
</dbReference>
<comment type="function">
    <text evidence="2">An aminoacyl-tRNA editing enzyme that deacylates mischarged D-aminoacyl-tRNAs. Also deacylates mischarged glycyl-tRNA(Ala), protecting cells against glycine mischarging by AlaRS. Acts via tRNA-based rather than protein-based catalysis; rejects L-amino acids rather than detecting D-amino acids in the active site. By recycling D-aminoacyl-tRNA to D-amino acids and free tRNA molecules, this enzyme counteracts the toxicity associated with the formation of D-aminoacyl-tRNA entities in vivo and helps enforce protein L-homochirality.</text>
</comment>
<comment type="caution">
    <text evidence="3">The sequence shown here is derived from an EMBL/GenBank/DDBJ whole genome shotgun (WGS) entry which is preliminary data.</text>
</comment>
<comment type="subunit">
    <text evidence="2">Homodimer.</text>
</comment>